<name>A0A934WTJ3_9FIRM</name>
<sequence length="238" mass="27394">MSKPTIGVFPLFDIQRDSLWMIPGYMDALIQSGAIPIMLPLLTDWQDIRSLVDTFDGFLFTGGQDIDPAYYHEAESEKCGEHFALRDTMEYILFHEALKADKPLFGICRGIQAFNVFCGGSLYQDLPSQKPSPVVHCQSPPYDEPVHSVSIIKDTPLYTLLNTDRLKVNSYHHQAIKELSPLLYPMAYSEDRLVEAVYMPEKSYVWAVQWHPELSYRVCEESRLIWKDFVDHCKELPL</sequence>
<dbReference type="GO" id="GO:0005829">
    <property type="term" value="C:cytosol"/>
    <property type="evidence" value="ECO:0007669"/>
    <property type="project" value="TreeGrafter"/>
</dbReference>
<gene>
    <name evidence="1" type="ORF">JKK62_13765</name>
</gene>
<reference evidence="1" key="1">
    <citation type="submission" date="2021-01" db="EMBL/GenBank/DDBJ databases">
        <title>Genome public.</title>
        <authorList>
            <person name="Liu C."/>
            <person name="Sun Q."/>
        </authorList>
    </citation>
    <scope>NUCLEOTIDE SEQUENCE</scope>
    <source>
        <strain evidence="1">M6</strain>
    </source>
</reference>
<evidence type="ECO:0000313" key="2">
    <source>
        <dbReference type="Proteomes" id="UP000633365"/>
    </source>
</evidence>
<keyword evidence="2" id="KW-1185">Reference proteome</keyword>
<dbReference type="AlphaFoldDB" id="A0A934WTJ3"/>
<dbReference type="Pfam" id="PF07722">
    <property type="entry name" value="Peptidase_C26"/>
    <property type="match status" value="1"/>
</dbReference>
<dbReference type="GO" id="GO:0016811">
    <property type="term" value="F:hydrolase activity, acting on carbon-nitrogen (but not peptide) bonds, in linear amides"/>
    <property type="evidence" value="ECO:0007669"/>
    <property type="project" value="InterPro"/>
</dbReference>
<proteinExistence type="predicted"/>
<evidence type="ECO:0000313" key="1">
    <source>
        <dbReference type="EMBL" id="MBK6089693.1"/>
    </source>
</evidence>
<dbReference type="InterPro" id="IPR011697">
    <property type="entry name" value="Peptidase_C26"/>
</dbReference>
<comment type="caution">
    <text evidence="1">The sequence shown here is derived from an EMBL/GenBank/DDBJ whole genome shotgun (WGS) entry which is preliminary data.</text>
</comment>
<dbReference type="CDD" id="cd01745">
    <property type="entry name" value="GATase1_2"/>
    <property type="match status" value="1"/>
</dbReference>
<keyword evidence="1" id="KW-0378">Hydrolase</keyword>
<dbReference type="InterPro" id="IPR029062">
    <property type="entry name" value="Class_I_gatase-like"/>
</dbReference>
<accession>A0A934WTJ3</accession>
<protein>
    <submittedName>
        <fullName evidence="1">Gamma-glutamyl-gamma-aminobutyrate hydrolase family protein</fullName>
    </submittedName>
</protein>
<dbReference type="SUPFAM" id="SSF52317">
    <property type="entry name" value="Class I glutamine amidotransferase-like"/>
    <property type="match status" value="1"/>
</dbReference>
<dbReference type="InterPro" id="IPR044668">
    <property type="entry name" value="PuuD-like"/>
</dbReference>
<dbReference type="PANTHER" id="PTHR43235">
    <property type="entry name" value="GLUTAMINE AMIDOTRANSFERASE PB2B2.05-RELATED"/>
    <property type="match status" value="1"/>
</dbReference>
<dbReference type="Proteomes" id="UP000633365">
    <property type="component" value="Unassembled WGS sequence"/>
</dbReference>
<dbReference type="RefSeq" id="WP_201428398.1">
    <property type="nucleotide sequence ID" value="NZ_JAEQMG010000145.1"/>
</dbReference>
<dbReference type="PANTHER" id="PTHR43235:SF1">
    <property type="entry name" value="GLUTAMINE AMIDOTRANSFERASE PB2B2.05-RELATED"/>
    <property type="match status" value="1"/>
</dbReference>
<dbReference type="PROSITE" id="PS51273">
    <property type="entry name" value="GATASE_TYPE_1"/>
    <property type="match status" value="1"/>
</dbReference>
<organism evidence="1 2">
    <name type="scientific">Ruminococcus difficilis</name>
    <dbReference type="NCBI Taxonomy" id="2763069"/>
    <lineage>
        <taxon>Bacteria</taxon>
        <taxon>Bacillati</taxon>
        <taxon>Bacillota</taxon>
        <taxon>Clostridia</taxon>
        <taxon>Eubacteriales</taxon>
        <taxon>Oscillospiraceae</taxon>
        <taxon>Ruminococcus</taxon>
    </lineage>
</organism>
<dbReference type="EMBL" id="JAEQMG010000145">
    <property type="protein sequence ID" value="MBK6089693.1"/>
    <property type="molecule type" value="Genomic_DNA"/>
</dbReference>
<dbReference type="Gene3D" id="3.40.50.880">
    <property type="match status" value="1"/>
</dbReference>